<comment type="caution">
    <text evidence="11">The sequence shown here is derived from an EMBL/GenBank/DDBJ whole genome shotgun (WGS) entry which is preliminary data.</text>
</comment>
<evidence type="ECO:0000256" key="9">
    <source>
        <dbReference type="SAM" id="Phobius"/>
    </source>
</evidence>
<keyword evidence="3" id="KW-0808">Transferase</keyword>
<dbReference type="EC" id="2.7.8.-" evidence="8"/>
<dbReference type="PATRIC" id="fig|665952.3.peg.1084"/>
<dbReference type="Gene3D" id="3.30.870.10">
    <property type="entry name" value="Endonuclease Chain A"/>
    <property type="match status" value="2"/>
</dbReference>
<keyword evidence="12" id="KW-1185">Reference proteome</keyword>
<dbReference type="SMART" id="SM00155">
    <property type="entry name" value="PLDc"/>
    <property type="match status" value="2"/>
</dbReference>
<gene>
    <name evidence="11" type="ORF">HMPREF1015_02573</name>
</gene>
<name>G9QJC5_9BACI</name>
<evidence type="ECO:0000256" key="4">
    <source>
        <dbReference type="ARBA" id="ARBA00022692"/>
    </source>
</evidence>
<dbReference type="NCBIfam" id="TIGR04265">
    <property type="entry name" value="bac_cardiolipin"/>
    <property type="match status" value="1"/>
</dbReference>
<dbReference type="GO" id="GO:0005886">
    <property type="term" value="C:plasma membrane"/>
    <property type="evidence" value="ECO:0007669"/>
    <property type="project" value="UniProtKB-SubCell"/>
</dbReference>
<dbReference type="CDD" id="cd09112">
    <property type="entry name" value="PLDc_CLS_2"/>
    <property type="match status" value="1"/>
</dbReference>
<evidence type="ECO:0000259" key="10">
    <source>
        <dbReference type="PROSITE" id="PS50035"/>
    </source>
</evidence>
<dbReference type="InterPro" id="IPR001736">
    <property type="entry name" value="PLipase_D/transphosphatidylase"/>
</dbReference>
<evidence type="ECO:0000256" key="6">
    <source>
        <dbReference type="ARBA" id="ARBA00022989"/>
    </source>
</evidence>
<dbReference type="SUPFAM" id="SSF56024">
    <property type="entry name" value="Phospholipase D/nuclease"/>
    <property type="match status" value="2"/>
</dbReference>
<keyword evidence="4 9" id="KW-0812">Transmembrane</keyword>
<evidence type="ECO:0000256" key="8">
    <source>
        <dbReference type="NCBIfam" id="TIGR04265"/>
    </source>
</evidence>
<dbReference type="PROSITE" id="PS50035">
    <property type="entry name" value="PLD"/>
    <property type="match status" value="2"/>
</dbReference>
<comment type="subcellular location">
    <subcellularLocation>
        <location evidence="1">Cell membrane</location>
    </subcellularLocation>
</comment>
<dbReference type="RefSeq" id="WP_003353384.1">
    <property type="nucleotide sequence ID" value="NZ_JH414746.1"/>
</dbReference>
<evidence type="ECO:0000256" key="7">
    <source>
        <dbReference type="ARBA" id="ARBA00023136"/>
    </source>
</evidence>
<dbReference type="HOGENOM" id="CLU_038053_3_1_9"/>
<dbReference type="CDD" id="cd09110">
    <property type="entry name" value="PLDc_CLS_1"/>
    <property type="match status" value="1"/>
</dbReference>
<keyword evidence="5" id="KW-0677">Repeat</keyword>
<keyword evidence="7 9" id="KW-0472">Membrane</keyword>
<accession>G9QJC5</accession>
<evidence type="ECO:0000256" key="2">
    <source>
        <dbReference type="ARBA" id="ARBA00022475"/>
    </source>
</evidence>
<dbReference type="InterPro" id="IPR022924">
    <property type="entry name" value="Cardiolipin_synthase"/>
</dbReference>
<dbReference type="GO" id="GO:0008808">
    <property type="term" value="F:cardiolipin synthase activity"/>
    <property type="evidence" value="ECO:0007669"/>
    <property type="project" value="UniProtKB-UniRule"/>
</dbReference>
<organism evidence="11 12">
    <name type="scientific">Bacillus smithii 7_3_47FAA</name>
    <dbReference type="NCBI Taxonomy" id="665952"/>
    <lineage>
        <taxon>Bacteria</taxon>
        <taxon>Bacillati</taxon>
        <taxon>Bacillota</taxon>
        <taxon>Bacilli</taxon>
        <taxon>Bacillales</taxon>
        <taxon>Bacillaceae</taxon>
        <taxon>Bacillus</taxon>
    </lineage>
</organism>
<feature type="domain" description="PLD phosphodiesterase" evidence="10">
    <location>
        <begin position="140"/>
        <end position="167"/>
    </location>
</feature>
<dbReference type="EMBL" id="ACWF01000055">
    <property type="protein sequence ID" value="EHL78753.1"/>
    <property type="molecule type" value="Genomic_DNA"/>
</dbReference>
<reference evidence="11 12" key="1">
    <citation type="submission" date="2011-09" db="EMBL/GenBank/DDBJ databases">
        <title>The Genome Sequence of Bacillus smithii 7_3_47FAA.</title>
        <authorList>
            <consortium name="The Broad Institute Genome Sequencing Platform"/>
            <person name="Earl A."/>
            <person name="Ward D."/>
            <person name="Feldgarden M."/>
            <person name="Gevers D."/>
            <person name="Daigneault M."/>
            <person name="Strauss J."/>
            <person name="Allen-Vercoe E."/>
            <person name="Young S.K."/>
            <person name="Zeng Q."/>
            <person name="Gargeya S."/>
            <person name="Fitzgerald M."/>
            <person name="Haas B."/>
            <person name="Abouelleil A."/>
            <person name="Alvarado L."/>
            <person name="Arachchi H.M."/>
            <person name="Berlin A."/>
            <person name="Brown A."/>
            <person name="Chapman S.B."/>
            <person name="Chen Z."/>
            <person name="Dunbar C."/>
            <person name="Freedman E."/>
            <person name="Gearin G."/>
            <person name="Goldberg J."/>
            <person name="Griggs A."/>
            <person name="Gujja S."/>
            <person name="Heiman D."/>
            <person name="Howarth C."/>
            <person name="Larson L."/>
            <person name="Lui A."/>
            <person name="MacDonald P.J.P."/>
            <person name="Montmayeur A."/>
            <person name="Murphy C."/>
            <person name="Neiman D."/>
            <person name="Pearson M."/>
            <person name="Priest M."/>
            <person name="Roberts A."/>
            <person name="Saif S."/>
            <person name="Shea T."/>
            <person name="Shenoy N."/>
            <person name="Sisk P."/>
            <person name="Stolte C."/>
            <person name="Sykes S."/>
            <person name="Wortman J."/>
            <person name="Nusbaum C."/>
            <person name="Birren B."/>
        </authorList>
    </citation>
    <scope>NUCLEOTIDE SEQUENCE [LARGE SCALE GENOMIC DNA]</scope>
    <source>
        <strain evidence="11 12">7_3_47FAA</strain>
    </source>
</reference>
<evidence type="ECO:0000313" key="12">
    <source>
        <dbReference type="Proteomes" id="UP000011747"/>
    </source>
</evidence>
<dbReference type="PANTHER" id="PTHR21248">
    <property type="entry name" value="CARDIOLIPIN SYNTHASE"/>
    <property type="match status" value="1"/>
</dbReference>
<feature type="domain" description="PLD phosphodiesterase" evidence="10">
    <location>
        <begin position="312"/>
        <end position="339"/>
    </location>
</feature>
<sequence length="400" mass="45952">MIWMWAVGLVIVLIIWLTIDFYFGKKWFRKRVALRNYPIQTGDLEFITDGQDFFKRLFKDINDSTSSIDILFYIVKNDALSEHFLKLLEQKAKEGIQVRLLCDWVGSFGLKRKRIKQLKANGVQFAFSNRPKPPFFFFTFQQRNHRKITIIDQKIAYIGGFNIGGEYIGRKLRLSPWRDYHLRLTGPGVSDLLKEFRMDWQAAGEKNTEPADSSVPNAGNGGIMHQFTFSDGVGLDEQLENELLKAKKSILIGSPYFIPTKRLLDALLKALKRGVHVSVIIPCKKDHPLVREAAYPFLQQILKAGANVYQFQAGFYHAKAIIIDHEKAIIGTANFDQRSVSLNFECDCFIYNPSFIQNVIMKEIQEDIRQSKIMTYKEAKKLDPATYAKAILAKTLLPLL</sequence>
<evidence type="ECO:0000256" key="3">
    <source>
        <dbReference type="ARBA" id="ARBA00022679"/>
    </source>
</evidence>
<keyword evidence="6 9" id="KW-1133">Transmembrane helix</keyword>
<keyword evidence="2" id="KW-1003">Cell membrane</keyword>
<dbReference type="InterPro" id="IPR025202">
    <property type="entry name" value="PLD-like_dom"/>
</dbReference>
<evidence type="ECO:0000313" key="11">
    <source>
        <dbReference type="EMBL" id="EHL78753.1"/>
    </source>
</evidence>
<dbReference type="PANTHER" id="PTHR21248:SF7">
    <property type="entry name" value="MINOR CARDIOLIPIN SYNTHASE CLSB"/>
    <property type="match status" value="1"/>
</dbReference>
<dbReference type="Proteomes" id="UP000011747">
    <property type="component" value="Unassembled WGS sequence"/>
</dbReference>
<dbReference type="Pfam" id="PF13091">
    <property type="entry name" value="PLDc_2"/>
    <property type="match status" value="2"/>
</dbReference>
<dbReference type="GO" id="GO:0032049">
    <property type="term" value="P:cardiolipin biosynthetic process"/>
    <property type="evidence" value="ECO:0007669"/>
    <property type="project" value="UniProtKB-UniRule"/>
</dbReference>
<protein>
    <recommendedName>
        <fullName evidence="8">Cardiolipin synthase</fullName>
        <ecNumber evidence="8">2.7.8.-</ecNumber>
    </recommendedName>
</protein>
<evidence type="ECO:0000256" key="1">
    <source>
        <dbReference type="ARBA" id="ARBA00004236"/>
    </source>
</evidence>
<feature type="transmembrane region" description="Helical" evidence="9">
    <location>
        <begin position="6"/>
        <end position="23"/>
    </location>
</feature>
<dbReference type="PIRSF" id="PIRSF000850">
    <property type="entry name" value="Phospholipase_D_PSS"/>
    <property type="match status" value="1"/>
</dbReference>
<proteinExistence type="predicted"/>
<evidence type="ECO:0000256" key="5">
    <source>
        <dbReference type="ARBA" id="ARBA00022737"/>
    </source>
</evidence>
<dbReference type="AlphaFoldDB" id="G9QJC5"/>